<evidence type="ECO:0000256" key="5">
    <source>
        <dbReference type="ARBA" id="ARBA00022806"/>
    </source>
</evidence>
<keyword evidence="3" id="KW-0547">Nucleotide-binding</keyword>
<dbReference type="EC" id="3.6.4.13" evidence="2"/>
<dbReference type="SUPFAM" id="SSF52540">
    <property type="entry name" value="P-loop containing nucleoside triphosphate hydrolases"/>
    <property type="match status" value="1"/>
</dbReference>
<organism evidence="10">
    <name type="scientific">Salix viminalis</name>
    <name type="common">Common osier</name>
    <name type="synonym">Basket willow</name>
    <dbReference type="NCBI Taxonomy" id="40686"/>
    <lineage>
        <taxon>Eukaryota</taxon>
        <taxon>Viridiplantae</taxon>
        <taxon>Streptophyta</taxon>
        <taxon>Embryophyta</taxon>
        <taxon>Tracheophyta</taxon>
        <taxon>Spermatophyta</taxon>
        <taxon>Magnoliopsida</taxon>
        <taxon>eudicotyledons</taxon>
        <taxon>Gunneridae</taxon>
        <taxon>Pentapetalae</taxon>
        <taxon>rosids</taxon>
        <taxon>fabids</taxon>
        <taxon>Malpighiales</taxon>
        <taxon>Salicaceae</taxon>
        <taxon>Saliceae</taxon>
        <taxon>Salix</taxon>
    </lineage>
</organism>
<accession>A0A6N2NEP8</accession>
<dbReference type="InterPro" id="IPR014001">
    <property type="entry name" value="Helicase_ATP-bd"/>
</dbReference>
<proteinExistence type="inferred from homology"/>
<dbReference type="Gene3D" id="3.40.50.300">
    <property type="entry name" value="P-loop containing nucleotide triphosphate hydrolases"/>
    <property type="match status" value="1"/>
</dbReference>
<evidence type="ECO:0000313" key="10">
    <source>
        <dbReference type="EMBL" id="VFU59744.1"/>
    </source>
</evidence>
<feature type="compositionally biased region" description="Polar residues" evidence="8">
    <location>
        <begin position="1"/>
        <end position="12"/>
    </location>
</feature>
<dbReference type="PROSITE" id="PS51192">
    <property type="entry name" value="HELICASE_ATP_BIND_1"/>
    <property type="match status" value="1"/>
</dbReference>
<dbReference type="PANTHER" id="PTHR18934">
    <property type="entry name" value="ATP-DEPENDENT RNA HELICASE"/>
    <property type="match status" value="1"/>
</dbReference>
<dbReference type="InterPro" id="IPR027417">
    <property type="entry name" value="P-loop_NTPase"/>
</dbReference>
<keyword evidence="6" id="KW-0067">ATP-binding</keyword>
<dbReference type="GO" id="GO:0003724">
    <property type="term" value="F:RNA helicase activity"/>
    <property type="evidence" value="ECO:0007669"/>
    <property type="project" value="UniProtKB-EC"/>
</dbReference>
<comment type="similarity">
    <text evidence="1">Belongs to the DEAD box helicase family. DEAH subfamily.</text>
</comment>
<evidence type="ECO:0000256" key="1">
    <source>
        <dbReference type="ARBA" id="ARBA00008792"/>
    </source>
</evidence>
<dbReference type="EMBL" id="CAADRP010002040">
    <property type="protein sequence ID" value="VFU59744.1"/>
    <property type="molecule type" value="Genomic_DNA"/>
</dbReference>
<feature type="region of interest" description="Disordered" evidence="8">
    <location>
        <begin position="1"/>
        <end position="54"/>
    </location>
</feature>
<name>A0A6N2NEP8_SALVM</name>
<dbReference type="InterPro" id="IPR011545">
    <property type="entry name" value="DEAD/DEAH_box_helicase_dom"/>
</dbReference>
<sequence length="416" mass="46426">MEVHLENSSVEGDSNALIMPPKKSNKRKGMNQEQEVAKKNKNLQLSKSQKRKLKKLEEEKERTLLLSKSIETLEKYKIPEEAFSLMQSSRNICRVETVKEKRRMAVQFSKAGLSPQGDQPFKRNHETASFDIEAELDRIQSKEMNEKGHSQQMVIGREVQNHASFSPVYHDPVSGNELGLNGSSVPAFSAGEVPNEDNCTLTLEVPKTFSQASSDHDARKTSSLMGNLNESSTVDLGKASNFPDFSLPRPPTTPTVVHVSRPGEVEKKRKDLPIIMMEQEIMEAINEQSTVIICGETGCGKTTQVPQFLYEAGFGSKHSVVRNGVIGVTQPRRVAVLATARRVAFELGLHLGKEVGFQVRHDKRIGDDCSIKFMTDGILLREVQTDILLKRYSVIILDEAHERSVNTDILIGMLSQ</sequence>
<evidence type="ECO:0000256" key="6">
    <source>
        <dbReference type="ARBA" id="ARBA00022840"/>
    </source>
</evidence>
<dbReference type="PANTHER" id="PTHR18934:SF99">
    <property type="entry name" value="ATP-DEPENDENT RNA HELICASE DHX37-RELATED"/>
    <property type="match status" value="1"/>
</dbReference>
<evidence type="ECO:0000256" key="7">
    <source>
        <dbReference type="ARBA" id="ARBA00047984"/>
    </source>
</evidence>
<dbReference type="GO" id="GO:0005730">
    <property type="term" value="C:nucleolus"/>
    <property type="evidence" value="ECO:0007669"/>
    <property type="project" value="TreeGrafter"/>
</dbReference>
<feature type="region of interest" description="Disordered" evidence="8">
    <location>
        <begin position="241"/>
        <end position="263"/>
    </location>
</feature>
<evidence type="ECO:0000259" key="9">
    <source>
        <dbReference type="PROSITE" id="PS51192"/>
    </source>
</evidence>
<dbReference type="GO" id="GO:0000462">
    <property type="term" value="P:maturation of SSU-rRNA from tricistronic rRNA transcript (SSU-rRNA, 5.8S rRNA, LSU-rRNA)"/>
    <property type="evidence" value="ECO:0007669"/>
    <property type="project" value="TreeGrafter"/>
</dbReference>
<keyword evidence="4" id="KW-0378">Hydrolase</keyword>
<feature type="domain" description="Helicase ATP-binding" evidence="9">
    <location>
        <begin position="282"/>
        <end position="416"/>
    </location>
</feature>
<dbReference type="GO" id="GO:0003723">
    <property type="term" value="F:RNA binding"/>
    <property type="evidence" value="ECO:0007669"/>
    <property type="project" value="TreeGrafter"/>
</dbReference>
<comment type="catalytic activity">
    <reaction evidence="7">
        <text>ATP + H2O = ADP + phosphate + H(+)</text>
        <dbReference type="Rhea" id="RHEA:13065"/>
        <dbReference type="ChEBI" id="CHEBI:15377"/>
        <dbReference type="ChEBI" id="CHEBI:15378"/>
        <dbReference type="ChEBI" id="CHEBI:30616"/>
        <dbReference type="ChEBI" id="CHEBI:43474"/>
        <dbReference type="ChEBI" id="CHEBI:456216"/>
        <dbReference type="EC" id="3.6.4.13"/>
    </reaction>
</comment>
<dbReference type="InterPro" id="IPR002464">
    <property type="entry name" value="DNA/RNA_helicase_DEAH_CS"/>
</dbReference>
<dbReference type="AlphaFoldDB" id="A0A6N2NEP8"/>
<reference evidence="10" key="1">
    <citation type="submission" date="2019-03" db="EMBL/GenBank/DDBJ databases">
        <authorList>
            <person name="Mank J."/>
            <person name="Almeida P."/>
        </authorList>
    </citation>
    <scope>NUCLEOTIDE SEQUENCE</scope>
    <source>
        <strain evidence="10">78183</strain>
    </source>
</reference>
<gene>
    <name evidence="10" type="ORF">SVIM_LOCUS440462</name>
</gene>
<dbReference type="Pfam" id="PF00270">
    <property type="entry name" value="DEAD"/>
    <property type="match status" value="1"/>
</dbReference>
<keyword evidence="5" id="KW-0347">Helicase</keyword>
<dbReference type="SMART" id="SM00487">
    <property type="entry name" value="DEXDc"/>
    <property type="match status" value="1"/>
</dbReference>
<evidence type="ECO:0000256" key="2">
    <source>
        <dbReference type="ARBA" id="ARBA00012552"/>
    </source>
</evidence>
<evidence type="ECO:0000256" key="3">
    <source>
        <dbReference type="ARBA" id="ARBA00022741"/>
    </source>
</evidence>
<evidence type="ECO:0000256" key="8">
    <source>
        <dbReference type="SAM" id="MobiDB-lite"/>
    </source>
</evidence>
<dbReference type="GO" id="GO:0016787">
    <property type="term" value="F:hydrolase activity"/>
    <property type="evidence" value="ECO:0007669"/>
    <property type="project" value="UniProtKB-KW"/>
</dbReference>
<evidence type="ECO:0000256" key="4">
    <source>
        <dbReference type="ARBA" id="ARBA00022801"/>
    </source>
</evidence>
<dbReference type="FunFam" id="3.40.50.300:FF:000637">
    <property type="entry name" value="ATP-dependent RNA helicase DHX37/DHR1"/>
    <property type="match status" value="1"/>
</dbReference>
<protein>
    <recommendedName>
        <fullName evidence="2">RNA helicase</fullName>
        <ecNumber evidence="2">3.6.4.13</ecNumber>
    </recommendedName>
</protein>
<dbReference type="PROSITE" id="PS00690">
    <property type="entry name" value="DEAH_ATP_HELICASE"/>
    <property type="match status" value="1"/>
</dbReference>
<dbReference type="GO" id="GO:0005524">
    <property type="term" value="F:ATP binding"/>
    <property type="evidence" value="ECO:0007669"/>
    <property type="project" value="UniProtKB-KW"/>
</dbReference>